<evidence type="ECO:0000313" key="3">
    <source>
        <dbReference type="Proteomes" id="UP000620596"/>
    </source>
</evidence>
<organism evidence="2 3">
    <name type="scientific">Polaromonas eurypsychrophila</name>
    <dbReference type="NCBI Taxonomy" id="1614635"/>
    <lineage>
        <taxon>Bacteria</taxon>
        <taxon>Pseudomonadati</taxon>
        <taxon>Pseudomonadota</taxon>
        <taxon>Betaproteobacteria</taxon>
        <taxon>Burkholderiales</taxon>
        <taxon>Comamonadaceae</taxon>
        <taxon>Polaromonas</taxon>
    </lineage>
</organism>
<dbReference type="Proteomes" id="UP000620596">
    <property type="component" value="Unassembled WGS sequence"/>
</dbReference>
<keyword evidence="3" id="KW-1185">Reference proteome</keyword>
<protein>
    <submittedName>
        <fullName evidence="2">Uncharacterized protein</fullName>
    </submittedName>
</protein>
<reference evidence="2" key="2">
    <citation type="submission" date="2020-09" db="EMBL/GenBank/DDBJ databases">
        <authorList>
            <person name="Sun Q."/>
            <person name="Zhou Y."/>
        </authorList>
    </citation>
    <scope>NUCLEOTIDE SEQUENCE</scope>
    <source>
        <strain evidence="2">CGMCC 1.15322</strain>
    </source>
</reference>
<name>A0A916SIN8_9BURK</name>
<dbReference type="RefSeq" id="WP_188708421.1">
    <property type="nucleotide sequence ID" value="NZ_BMIG01000006.1"/>
</dbReference>
<proteinExistence type="predicted"/>
<evidence type="ECO:0000313" key="2">
    <source>
        <dbReference type="EMBL" id="GGA99458.1"/>
    </source>
</evidence>
<sequence>MQLHRSEKAKLELASRARVLNVRERGALFLADGLKTRDQMQGLLQDDGRILQKLIVDGYLIVLGAESAGMTPVKKPALARQASYAPPLPSPSLPVAAAIPAPAPAPAPGPQGDNFEGKRSLATTRMFLFDICERMFVRKMPELAKHYRDQLREARDRESMMAIARDIILNVEEVAGPERADGLSERIAMLLPPEH</sequence>
<evidence type="ECO:0000256" key="1">
    <source>
        <dbReference type="SAM" id="MobiDB-lite"/>
    </source>
</evidence>
<accession>A0A916SIN8</accession>
<feature type="region of interest" description="Disordered" evidence="1">
    <location>
        <begin position="95"/>
        <end position="117"/>
    </location>
</feature>
<reference evidence="2" key="1">
    <citation type="journal article" date="2014" name="Int. J. Syst. Evol. Microbiol.">
        <title>Complete genome sequence of Corynebacterium casei LMG S-19264T (=DSM 44701T), isolated from a smear-ripened cheese.</title>
        <authorList>
            <consortium name="US DOE Joint Genome Institute (JGI-PGF)"/>
            <person name="Walter F."/>
            <person name="Albersmeier A."/>
            <person name="Kalinowski J."/>
            <person name="Ruckert C."/>
        </authorList>
    </citation>
    <scope>NUCLEOTIDE SEQUENCE</scope>
    <source>
        <strain evidence="2">CGMCC 1.15322</strain>
    </source>
</reference>
<comment type="caution">
    <text evidence="2">The sequence shown here is derived from an EMBL/GenBank/DDBJ whole genome shotgun (WGS) entry which is preliminary data.</text>
</comment>
<dbReference type="AlphaFoldDB" id="A0A916SIN8"/>
<gene>
    <name evidence="2" type="ORF">GCM10011496_20680</name>
</gene>
<dbReference type="EMBL" id="BMIG01000006">
    <property type="protein sequence ID" value="GGA99458.1"/>
    <property type="molecule type" value="Genomic_DNA"/>
</dbReference>